<gene>
    <name evidence="3" type="ORF">GQ43DRAFT_397365</name>
</gene>
<evidence type="ECO:0000256" key="2">
    <source>
        <dbReference type="SAM" id="MobiDB-lite"/>
    </source>
</evidence>
<comment type="caution">
    <text evidence="3">The sequence shown here is derived from an EMBL/GenBank/DDBJ whole genome shotgun (WGS) entry which is preliminary data.</text>
</comment>
<evidence type="ECO:0000313" key="4">
    <source>
        <dbReference type="Proteomes" id="UP000799536"/>
    </source>
</evidence>
<feature type="compositionally biased region" description="Low complexity" evidence="2">
    <location>
        <begin position="150"/>
        <end position="167"/>
    </location>
</feature>
<keyword evidence="4" id="KW-1185">Reference proteome</keyword>
<evidence type="ECO:0000256" key="1">
    <source>
        <dbReference type="PROSITE-ProRule" id="PRU00023"/>
    </source>
</evidence>
<dbReference type="Gene3D" id="1.25.40.20">
    <property type="entry name" value="Ankyrin repeat-containing domain"/>
    <property type="match status" value="1"/>
</dbReference>
<keyword evidence="1" id="KW-0040">ANK repeat</keyword>
<evidence type="ECO:0000313" key="3">
    <source>
        <dbReference type="EMBL" id="KAF2200050.1"/>
    </source>
</evidence>
<dbReference type="PROSITE" id="PS50088">
    <property type="entry name" value="ANK_REPEAT"/>
    <property type="match status" value="1"/>
</dbReference>
<dbReference type="OrthoDB" id="19174at2759"/>
<proteinExistence type="predicted"/>
<dbReference type="EMBL" id="ML994042">
    <property type="protein sequence ID" value="KAF2200050.1"/>
    <property type="molecule type" value="Genomic_DNA"/>
</dbReference>
<dbReference type="Pfam" id="PF12796">
    <property type="entry name" value="Ank_2"/>
    <property type="match status" value="1"/>
</dbReference>
<accession>A0A9P4JJ03</accession>
<dbReference type="Proteomes" id="UP000799536">
    <property type="component" value="Unassembled WGS sequence"/>
</dbReference>
<feature type="compositionally biased region" description="Polar residues" evidence="2">
    <location>
        <begin position="135"/>
        <end position="148"/>
    </location>
</feature>
<reference evidence="3" key="1">
    <citation type="journal article" date="2020" name="Stud. Mycol.">
        <title>101 Dothideomycetes genomes: a test case for predicting lifestyles and emergence of pathogens.</title>
        <authorList>
            <person name="Haridas S."/>
            <person name="Albert R."/>
            <person name="Binder M."/>
            <person name="Bloem J."/>
            <person name="Labutti K."/>
            <person name="Salamov A."/>
            <person name="Andreopoulos B."/>
            <person name="Baker S."/>
            <person name="Barry K."/>
            <person name="Bills G."/>
            <person name="Bluhm B."/>
            <person name="Cannon C."/>
            <person name="Castanera R."/>
            <person name="Culley D."/>
            <person name="Daum C."/>
            <person name="Ezra D."/>
            <person name="Gonzalez J."/>
            <person name="Henrissat B."/>
            <person name="Kuo A."/>
            <person name="Liang C."/>
            <person name="Lipzen A."/>
            <person name="Lutzoni F."/>
            <person name="Magnuson J."/>
            <person name="Mondo S."/>
            <person name="Nolan M."/>
            <person name="Ohm R."/>
            <person name="Pangilinan J."/>
            <person name="Park H.-J."/>
            <person name="Ramirez L."/>
            <person name="Alfaro M."/>
            <person name="Sun H."/>
            <person name="Tritt A."/>
            <person name="Yoshinaga Y."/>
            <person name="Zwiers L.-H."/>
            <person name="Turgeon B."/>
            <person name="Goodwin S."/>
            <person name="Spatafora J."/>
            <person name="Crous P."/>
            <person name="Grigoriev I."/>
        </authorList>
    </citation>
    <scope>NUCLEOTIDE SEQUENCE</scope>
    <source>
        <strain evidence="3">ATCC 74209</strain>
    </source>
</reference>
<feature type="region of interest" description="Disordered" evidence="2">
    <location>
        <begin position="132"/>
        <end position="198"/>
    </location>
</feature>
<evidence type="ECO:0008006" key="5">
    <source>
        <dbReference type="Google" id="ProtNLM"/>
    </source>
</evidence>
<dbReference type="AlphaFoldDB" id="A0A9P4JJ03"/>
<dbReference type="InterPro" id="IPR036770">
    <property type="entry name" value="Ankyrin_rpt-contain_sf"/>
</dbReference>
<dbReference type="SUPFAM" id="SSF48403">
    <property type="entry name" value="Ankyrin repeat"/>
    <property type="match status" value="1"/>
</dbReference>
<feature type="repeat" description="ANK" evidence="1">
    <location>
        <begin position="40"/>
        <end position="73"/>
    </location>
</feature>
<protein>
    <recommendedName>
        <fullName evidence="5">Ankyrin repeat protein</fullName>
    </recommendedName>
</protein>
<organism evidence="3 4">
    <name type="scientific">Delitschia confertaspora ATCC 74209</name>
    <dbReference type="NCBI Taxonomy" id="1513339"/>
    <lineage>
        <taxon>Eukaryota</taxon>
        <taxon>Fungi</taxon>
        <taxon>Dikarya</taxon>
        <taxon>Ascomycota</taxon>
        <taxon>Pezizomycotina</taxon>
        <taxon>Dothideomycetes</taxon>
        <taxon>Pleosporomycetidae</taxon>
        <taxon>Pleosporales</taxon>
        <taxon>Delitschiaceae</taxon>
        <taxon>Delitschia</taxon>
    </lineage>
</organism>
<dbReference type="InterPro" id="IPR002110">
    <property type="entry name" value="Ankyrin_rpt"/>
</dbReference>
<name>A0A9P4JJ03_9PLEO</name>
<sequence>MAASPAPTIDVLLNLIDRRPDSILTSLSQHPHLASAGDQNGYTLVHASASYNQLHVLRALVNTHGADVNMVDSDGDSALFYAETIEAAKCLIEDLGADWRRRNAEGISAEEKILGEEGPENAVYLYLKSLREQTDGPSEPQTQSTHSVQAPIPSTPSTTNAASPSVADVHPPPPLPEGVQINVGTASEDEVGVAPDPEFRRRIEELAAREDFQSEEGQRQLRELVMEAVSGLTTEEAGRSARRRVE</sequence>